<evidence type="ECO:0000256" key="9">
    <source>
        <dbReference type="ARBA" id="ARBA00022824"/>
    </source>
</evidence>
<keyword evidence="6" id="KW-0328">Glycosyltransferase</keyword>
<keyword evidence="9" id="KW-0256">Endoplasmic reticulum</keyword>
<protein>
    <recommendedName>
        <fullName evidence="5">Dol-P-Glc:Glc(2)Man(9)GlcNAc(2)-PP-Dol alpha-1,2-glucosyltransferase</fullName>
        <ecNumber evidence="4">2.4.1.256</ecNumber>
    </recommendedName>
</protein>
<gene>
    <name evidence="15" type="ORF">RUM43_002860</name>
</gene>
<evidence type="ECO:0000256" key="7">
    <source>
        <dbReference type="ARBA" id="ARBA00022679"/>
    </source>
</evidence>
<evidence type="ECO:0000313" key="16">
    <source>
        <dbReference type="Proteomes" id="UP001372834"/>
    </source>
</evidence>
<evidence type="ECO:0000256" key="12">
    <source>
        <dbReference type="ARBA" id="ARBA00044727"/>
    </source>
</evidence>
<comment type="similarity">
    <text evidence="3">Belongs to the ALG10 glucosyltransferase family.</text>
</comment>
<dbReference type="GO" id="GO:0006488">
    <property type="term" value="P:dolichol-linked oligosaccharide biosynthetic process"/>
    <property type="evidence" value="ECO:0007669"/>
    <property type="project" value="InterPro"/>
</dbReference>
<dbReference type="PANTHER" id="PTHR12989">
    <property type="entry name" value="ALPHA-1,2-GLUCOSYLTRANSFERASE ALG10"/>
    <property type="match status" value="1"/>
</dbReference>
<organism evidence="15 16">
    <name type="scientific">Polyplax serrata</name>
    <name type="common">Common mouse louse</name>
    <dbReference type="NCBI Taxonomy" id="468196"/>
    <lineage>
        <taxon>Eukaryota</taxon>
        <taxon>Metazoa</taxon>
        <taxon>Ecdysozoa</taxon>
        <taxon>Arthropoda</taxon>
        <taxon>Hexapoda</taxon>
        <taxon>Insecta</taxon>
        <taxon>Pterygota</taxon>
        <taxon>Neoptera</taxon>
        <taxon>Paraneoptera</taxon>
        <taxon>Psocodea</taxon>
        <taxon>Troctomorpha</taxon>
        <taxon>Phthiraptera</taxon>
        <taxon>Anoplura</taxon>
        <taxon>Polyplacidae</taxon>
        <taxon>Polyplax</taxon>
    </lineage>
</organism>
<keyword evidence="11 14" id="KW-0472">Membrane</keyword>
<evidence type="ECO:0000256" key="14">
    <source>
        <dbReference type="SAM" id="Phobius"/>
    </source>
</evidence>
<comment type="pathway">
    <text evidence="2">Protein modification; protein glycosylation.</text>
</comment>
<dbReference type="PANTHER" id="PTHR12989:SF10">
    <property type="entry name" value="DOL-P-GLC:GLC(2)MAN(9)GLCNAC(2)-PP-DOL ALPHA-1,2-GLUCOSYLTRANSFERASE-RELATED"/>
    <property type="match status" value="1"/>
</dbReference>
<dbReference type="Proteomes" id="UP001372834">
    <property type="component" value="Unassembled WGS sequence"/>
</dbReference>
<evidence type="ECO:0000256" key="10">
    <source>
        <dbReference type="ARBA" id="ARBA00022989"/>
    </source>
</evidence>
<evidence type="ECO:0000256" key="6">
    <source>
        <dbReference type="ARBA" id="ARBA00022676"/>
    </source>
</evidence>
<evidence type="ECO:0000256" key="1">
    <source>
        <dbReference type="ARBA" id="ARBA00004477"/>
    </source>
</evidence>
<evidence type="ECO:0000256" key="5">
    <source>
        <dbReference type="ARBA" id="ARBA00018512"/>
    </source>
</evidence>
<evidence type="ECO:0000313" key="15">
    <source>
        <dbReference type="EMBL" id="KAK6629043.1"/>
    </source>
</evidence>
<feature type="transmembrane region" description="Helical" evidence="14">
    <location>
        <begin position="97"/>
        <end position="117"/>
    </location>
</feature>
<comment type="function">
    <text evidence="12">Dol-P-Glc:Glc(2)Man(9)GlcNAc(2)-PP-Dol alpha-1,2-glucosyltransferase that operates in the biosynthetic pathway of dolichol-linked oligosaccharides, the glycan precursors employed in protein asparagine (N)-glycosylation. The assembly of dolichol-linked oligosaccharides begins on the cytosolic side of the endoplasmic reticulum membrane and finishes in its lumen. The sequential addition of sugars to dolichol pyrophosphate produces dolichol-linked oligosaccharides containing fourteen sugars, including two GlcNAcs, nine mannoses and three glucoses. Once assembled, the oligosaccharide is transferred from the lipid to nascent proteins by oligosaccharyltransferases. In the lumen of the endoplasmic reticulum, adds the third and last glucose residue from dolichyl phosphate glucose (Dol-P-Glc) onto the lipid-linked oligosaccharide intermediate Glc(2)Man(9)GlcNAc(2)-PP-Dol to produce Glc(3)Man(9)GlcNAc(2)-PP-Dol.</text>
</comment>
<feature type="transmembrane region" description="Helical" evidence="14">
    <location>
        <begin position="71"/>
        <end position="91"/>
    </location>
</feature>
<evidence type="ECO:0000256" key="2">
    <source>
        <dbReference type="ARBA" id="ARBA00004922"/>
    </source>
</evidence>
<dbReference type="EC" id="2.4.1.256" evidence="4"/>
<evidence type="ECO:0000256" key="13">
    <source>
        <dbReference type="ARBA" id="ARBA00048064"/>
    </source>
</evidence>
<dbReference type="GO" id="GO:0005789">
    <property type="term" value="C:endoplasmic reticulum membrane"/>
    <property type="evidence" value="ECO:0007669"/>
    <property type="project" value="UniProtKB-SubCell"/>
</dbReference>
<evidence type="ECO:0000256" key="8">
    <source>
        <dbReference type="ARBA" id="ARBA00022692"/>
    </source>
</evidence>
<keyword evidence="7" id="KW-0808">Transferase</keyword>
<comment type="catalytic activity">
    <reaction evidence="13">
        <text>an alpha-D-Glc-(1-&gt;3)-alpha-D-Glc-(1-&gt;3)-alpha-D-Man-(1-&gt;2)-alpha-D-Man-(1-&gt;2)-alpha-D-Man-(1-&gt;3)-[alpha-D-Man-(1-&gt;2)-alpha-D-Man-(1-&gt;3)-[alpha-D-Man-(1-&gt;2)-alpha-D-Man-(1-&gt;6)]-alpha-D-Man-(1-&gt;6)]-beta-D-Man-(1-&gt;4)-beta-D-GlcNAc-(1-&gt;4)-alpha-D-GlcNAc-diphospho-di-trans,poly-cis-dolichol + a di-trans,poly-cis-dolichyl beta-D-glucosyl phosphate = a alpha-D-Glc-(1-&gt;2)-alpha-D-Glc-(1-&gt;3)-alpha-D-Glc-(1-&gt;3)-alpha-D-Man-(1-&gt;2)-alpha-D-Man-(1-&gt;2)-alpha-D-Man-(1-&gt;3)-[alpha-D-Man-(1-&gt;2)-alpha-D-Man-(1-&gt;3)-[alpha-D-Man-(1-&gt;2)-alpha-D-Man-(1-&gt;6)]-alpha-D-Man-(1-&gt;6)]-beta-D-Man-(1-&gt;4)-beta-D-GlcNAc-(1-&gt;4)-alpha-D-GlcNAc-diphospho-di-trans,poly-cis-dolichol + a di-trans,poly-cis-dolichyl phosphate + H(+)</text>
        <dbReference type="Rhea" id="RHEA:29543"/>
        <dbReference type="Rhea" id="RHEA-COMP:19498"/>
        <dbReference type="Rhea" id="RHEA-COMP:19502"/>
        <dbReference type="Rhea" id="RHEA-COMP:19512"/>
        <dbReference type="Rhea" id="RHEA-COMP:19522"/>
        <dbReference type="ChEBI" id="CHEBI:15378"/>
        <dbReference type="ChEBI" id="CHEBI:57525"/>
        <dbReference type="ChEBI" id="CHEBI:57683"/>
        <dbReference type="ChEBI" id="CHEBI:132522"/>
        <dbReference type="ChEBI" id="CHEBI:132523"/>
        <dbReference type="EC" id="2.4.1.256"/>
    </reaction>
    <physiologicalReaction direction="left-to-right" evidence="13">
        <dbReference type="Rhea" id="RHEA:29544"/>
    </physiologicalReaction>
</comment>
<evidence type="ECO:0000256" key="3">
    <source>
        <dbReference type="ARBA" id="ARBA00010600"/>
    </source>
</evidence>
<dbReference type="InterPro" id="IPR016900">
    <property type="entry name" value="Alg10"/>
</dbReference>
<feature type="transmembrane region" description="Helical" evidence="14">
    <location>
        <begin position="27"/>
        <end position="43"/>
    </location>
</feature>
<proteinExistence type="inferred from homology"/>
<accession>A0AAN8Q021</accession>
<name>A0AAN8Q021_POLSC</name>
<dbReference type="AlphaFoldDB" id="A0AAN8Q021"/>
<reference evidence="15 16" key="1">
    <citation type="submission" date="2023-10" db="EMBL/GenBank/DDBJ databases">
        <title>Genomes of two closely related lineages of the louse Polyplax serrata with different host specificities.</title>
        <authorList>
            <person name="Martinu J."/>
            <person name="Tarabai H."/>
            <person name="Stefka J."/>
            <person name="Hypsa V."/>
        </authorList>
    </citation>
    <scope>NUCLEOTIDE SEQUENCE [LARGE SCALE GENOMIC DNA]</scope>
    <source>
        <strain evidence="15">HR10_N</strain>
    </source>
</reference>
<evidence type="ECO:0000256" key="11">
    <source>
        <dbReference type="ARBA" id="ARBA00023136"/>
    </source>
</evidence>
<dbReference type="EMBL" id="JAWJWE010000036">
    <property type="protein sequence ID" value="KAK6629043.1"/>
    <property type="molecule type" value="Genomic_DNA"/>
</dbReference>
<comment type="caution">
    <text evidence="15">The sequence shown here is derived from an EMBL/GenBank/DDBJ whole genome shotgun (WGS) entry which is preliminary data.</text>
</comment>
<dbReference type="Pfam" id="PF04922">
    <property type="entry name" value="DIE2_ALG10"/>
    <property type="match status" value="1"/>
</dbReference>
<sequence length="215" mass="25916">MLMYLFCIQCRTFTSLVPSIWKKPPKIITPLFLLILILLLSEFNKLEHPYLLADNRHLAFYIWKRIFGHHIIRRLIIPIHVVSSLLFYRSLQKRNHFMLTVGLLSCIFFNLTPQHLFEIRYFILPYIMWRLHLKQHPVVFIETIFFVIVNIAVIYLFLRRPFEWPNEPGVTQRRMSSIPCETNFMSSGNMRLRERTMQDAIAEYVLECGKYDRKH</sequence>
<dbReference type="GO" id="GO:0106073">
    <property type="term" value="F:dolichyl pyrophosphate Glc2Man9GlcNAc2 alpha-1,2-glucosyltransferase activity"/>
    <property type="evidence" value="ECO:0007669"/>
    <property type="project" value="UniProtKB-EC"/>
</dbReference>
<keyword evidence="8 14" id="KW-0812">Transmembrane</keyword>
<keyword evidence="10 14" id="KW-1133">Transmembrane helix</keyword>
<feature type="transmembrane region" description="Helical" evidence="14">
    <location>
        <begin position="138"/>
        <end position="158"/>
    </location>
</feature>
<evidence type="ECO:0000256" key="4">
    <source>
        <dbReference type="ARBA" id="ARBA00011967"/>
    </source>
</evidence>
<comment type="subcellular location">
    <subcellularLocation>
        <location evidence="1">Endoplasmic reticulum membrane</location>
        <topology evidence="1">Multi-pass membrane protein</topology>
    </subcellularLocation>
</comment>